<dbReference type="Proteomes" id="UP000266441">
    <property type="component" value="Unassembled WGS sequence"/>
</dbReference>
<organism evidence="3 4">
    <name type="scientific">Mariniphaga sediminis</name>
    <dbReference type="NCBI Taxonomy" id="1628158"/>
    <lineage>
        <taxon>Bacteria</taxon>
        <taxon>Pseudomonadati</taxon>
        <taxon>Bacteroidota</taxon>
        <taxon>Bacteroidia</taxon>
        <taxon>Marinilabiliales</taxon>
        <taxon>Prolixibacteraceae</taxon>
        <taxon>Mariniphaga</taxon>
    </lineage>
</organism>
<dbReference type="GO" id="GO:0016831">
    <property type="term" value="F:carboxy-lyase activity"/>
    <property type="evidence" value="ECO:0007669"/>
    <property type="project" value="InterPro"/>
</dbReference>
<dbReference type="InterPro" id="IPR006680">
    <property type="entry name" value="Amidohydro-rel"/>
</dbReference>
<keyword evidence="3" id="KW-0378">Hydrolase</keyword>
<dbReference type="GO" id="GO:0005737">
    <property type="term" value="C:cytoplasm"/>
    <property type="evidence" value="ECO:0007669"/>
    <property type="project" value="TreeGrafter"/>
</dbReference>
<dbReference type="PANTHER" id="PTHR21240">
    <property type="entry name" value="2-AMINO-3-CARBOXYLMUCONATE-6-SEMIALDEHYDE DECARBOXYLASE"/>
    <property type="match status" value="1"/>
</dbReference>
<evidence type="ECO:0000313" key="4">
    <source>
        <dbReference type="Proteomes" id="UP000266441"/>
    </source>
</evidence>
<dbReference type="EMBL" id="QWET01000026">
    <property type="protein sequence ID" value="RIH63097.1"/>
    <property type="molecule type" value="Genomic_DNA"/>
</dbReference>
<gene>
    <name evidence="3" type="ORF">D1164_21560</name>
</gene>
<dbReference type="Pfam" id="PF04909">
    <property type="entry name" value="Amidohydro_2"/>
    <property type="match status" value="1"/>
</dbReference>
<dbReference type="RefSeq" id="WP_119351981.1">
    <property type="nucleotide sequence ID" value="NZ_JBFHKJ010000303.1"/>
</dbReference>
<reference evidence="3 4" key="1">
    <citation type="journal article" date="2015" name="Int. J. Syst. Evol. Microbiol.">
        <title>Mariniphaga sediminis sp. nov., isolated from coastal sediment.</title>
        <authorList>
            <person name="Wang F.Q."/>
            <person name="Shen Q.Y."/>
            <person name="Chen G.J."/>
            <person name="Du Z.J."/>
        </authorList>
    </citation>
    <scope>NUCLEOTIDE SEQUENCE [LARGE SCALE GENOMIC DNA]</scope>
    <source>
        <strain evidence="3 4">SY21</strain>
    </source>
</reference>
<proteinExistence type="predicted"/>
<accession>A0A399CUC0</accession>
<dbReference type="Gene3D" id="3.20.20.140">
    <property type="entry name" value="Metal-dependent hydrolases"/>
    <property type="match status" value="1"/>
</dbReference>
<evidence type="ECO:0000259" key="2">
    <source>
        <dbReference type="Pfam" id="PF04909"/>
    </source>
</evidence>
<comment type="caution">
    <text evidence="3">The sequence shown here is derived from an EMBL/GenBank/DDBJ whole genome shotgun (WGS) entry which is preliminary data.</text>
</comment>
<dbReference type="GO" id="GO:0019748">
    <property type="term" value="P:secondary metabolic process"/>
    <property type="evidence" value="ECO:0007669"/>
    <property type="project" value="TreeGrafter"/>
</dbReference>
<sequence length="266" mass="29956">MSMIIDVHGHLGNINQAPFWQADEKKLEEHLEKAGVDFLCITASRSIMYDVREGNAELARALEKTDKLLGYVTVNPMFPESFDDLKYLDNPKFIGVKVHPDYHGYNLSSALAQEFLHKVADKTDLMLFHVSCMPGTGFSDAGDVARFASEHPDTNVIMAHIAGIFQNSLYPYFPNFQGLEKVSDYACDNIFVDTAHHLMYVYPGVMERMVELIGTDHIVYGTDCPLQGHMQMKFAIEIIKNLPVSDSEKNKILYGNAAKLIGKDFR</sequence>
<dbReference type="AlphaFoldDB" id="A0A399CUC0"/>
<evidence type="ECO:0000313" key="3">
    <source>
        <dbReference type="EMBL" id="RIH63097.1"/>
    </source>
</evidence>
<keyword evidence="1" id="KW-0456">Lyase</keyword>
<evidence type="ECO:0000256" key="1">
    <source>
        <dbReference type="ARBA" id="ARBA00023239"/>
    </source>
</evidence>
<protein>
    <submittedName>
        <fullName evidence="3">Amidohydrolase</fullName>
    </submittedName>
</protein>
<dbReference type="InterPro" id="IPR032465">
    <property type="entry name" value="ACMSD"/>
</dbReference>
<feature type="domain" description="Amidohydrolase-related" evidence="2">
    <location>
        <begin position="58"/>
        <end position="262"/>
    </location>
</feature>
<dbReference type="InterPro" id="IPR032466">
    <property type="entry name" value="Metal_Hydrolase"/>
</dbReference>
<keyword evidence="4" id="KW-1185">Reference proteome</keyword>
<dbReference type="GO" id="GO:0016787">
    <property type="term" value="F:hydrolase activity"/>
    <property type="evidence" value="ECO:0007669"/>
    <property type="project" value="UniProtKB-KW"/>
</dbReference>
<dbReference type="PANTHER" id="PTHR21240:SF28">
    <property type="entry name" value="ISO-OROTATE DECARBOXYLASE (EUROFUNG)"/>
    <property type="match status" value="1"/>
</dbReference>
<dbReference type="SUPFAM" id="SSF51556">
    <property type="entry name" value="Metallo-dependent hydrolases"/>
    <property type="match status" value="1"/>
</dbReference>
<dbReference type="OrthoDB" id="5450317at2"/>
<name>A0A399CUC0_9BACT</name>